<keyword evidence="1" id="KW-0732">Signal</keyword>
<keyword evidence="3" id="KW-1185">Reference proteome</keyword>
<dbReference type="SUPFAM" id="SSF47473">
    <property type="entry name" value="EF-hand"/>
    <property type="match status" value="1"/>
</dbReference>
<sequence>MSSFLNFKRFVVTGALSLGVIGAAAFPAFAEANVDKVADDSSQTTITEINIDRDPHKAPLVLKFNWGQDVDEATMKKIQAILDETKAKLEELGVTCPAKFVIGHPFENLDEATKEKVQGIMEKVKSGELSRNEAQKQLEELGIQLPIQGEFIKKGLHHKIQNELKENSVDQSNHVIFKTIDGDLLEKGVLHHKGILFRNLDEATKEKVLKIMDQVKSGEITRTEAQQQLKELGINLKIDIIEKLNDTTKEKVQ</sequence>
<reference evidence="2" key="1">
    <citation type="submission" date="2020-06" db="EMBL/GenBank/DDBJ databases">
        <title>A novel thermopfilic bacterium from Erzurum, Turkey.</title>
        <authorList>
            <person name="Adiguzel A."/>
            <person name="Ay H."/>
            <person name="Baltaci M.O."/>
        </authorList>
    </citation>
    <scope>NUCLEOTIDE SEQUENCE</scope>
    <source>
        <strain evidence="2">P2</strain>
    </source>
</reference>
<accession>A0A8J8KD43</accession>
<comment type="caution">
    <text evidence="2">The sequence shown here is derived from an EMBL/GenBank/DDBJ whole genome shotgun (WGS) entry which is preliminary data.</text>
</comment>
<feature type="chain" id="PRO_5035210869" evidence="1">
    <location>
        <begin position="31"/>
        <end position="253"/>
    </location>
</feature>
<dbReference type="EMBL" id="JABTTE010000033">
    <property type="protein sequence ID" value="NSL53242.1"/>
    <property type="molecule type" value="Genomic_DNA"/>
</dbReference>
<protein>
    <submittedName>
        <fullName evidence="2">Uncharacterized protein</fullName>
    </submittedName>
</protein>
<gene>
    <name evidence="2" type="ORF">HR057_15985</name>
</gene>
<dbReference type="InterPro" id="IPR011992">
    <property type="entry name" value="EF-hand-dom_pair"/>
</dbReference>
<organism evidence="2 3">
    <name type="scientific">Calidifontibacillus erzurumensis</name>
    <dbReference type="NCBI Taxonomy" id="2741433"/>
    <lineage>
        <taxon>Bacteria</taxon>
        <taxon>Bacillati</taxon>
        <taxon>Bacillota</taxon>
        <taxon>Bacilli</taxon>
        <taxon>Bacillales</taxon>
        <taxon>Bacillaceae</taxon>
        <taxon>Calidifontibacillus/Schinkia group</taxon>
        <taxon>Calidifontibacillus</taxon>
    </lineage>
</organism>
<dbReference type="Proteomes" id="UP000625804">
    <property type="component" value="Unassembled WGS sequence"/>
</dbReference>
<evidence type="ECO:0000313" key="2">
    <source>
        <dbReference type="EMBL" id="NSL53242.1"/>
    </source>
</evidence>
<dbReference type="RefSeq" id="WP_173732444.1">
    <property type="nucleotide sequence ID" value="NZ_JABTTE010000033.1"/>
</dbReference>
<proteinExistence type="predicted"/>
<evidence type="ECO:0000256" key="1">
    <source>
        <dbReference type="SAM" id="SignalP"/>
    </source>
</evidence>
<dbReference type="AlphaFoldDB" id="A0A8J8KD43"/>
<evidence type="ECO:0000313" key="3">
    <source>
        <dbReference type="Proteomes" id="UP000625804"/>
    </source>
</evidence>
<feature type="signal peptide" evidence="1">
    <location>
        <begin position="1"/>
        <end position="30"/>
    </location>
</feature>
<name>A0A8J8KD43_9BACI</name>